<dbReference type="Gene3D" id="2.30.30.240">
    <property type="entry name" value="PRC-barrel domain"/>
    <property type="match status" value="1"/>
</dbReference>
<dbReference type="InterPro" id="IPR056792">
    <property type="entry name" value="PRC_RimM"/>
</dbReference>
<keyword evidence="9" id="KW-1185">Reference proteome</keyword>
<evidence type="ECO:0000256" key="4">
    <source>
        <dbReference type="ARBA" id="ARBA00023186"/>
    </source>
</evidence>
<name>A0A5B8SW53_9GAMM</name>
<protein>
    <recommendedName>
        <fullName evidence="5">Ribosome maturation factor RimM</fullName>
    </recommendedName>
</protein>
<dbReference type="NCBIfam" id="TIGR02273">
    <property type="entry name" value="16S_RimM"/>
    <property type="match status" value="1"/>
</dbReference>
<comment type="domain">
    <text evidence="5">The PRC barrel domain binds ribosomal protein uS19.</text>
</comment>
<evidence type="ECO:0000256" key="1">
    <source>
        <dbReference type="ARBA" id="ARBA00022490"/>
    </source>
</evidence>
<dbReference type="KEGG" id="paur:FGL86_07720"/>
<dbReference type="Pfam" id="PF01782">
    <property type="entry name" value="RimM"/>
    <property type="match status" value="1"/>
</dbReference>
<dbReference type="Proteomes" id="UP000321272">
    <property type="component" value="Chromosome"/>
</dbReference>
<accession>A0A5B8SW53</accession>
<keyword evidence="4 5" id="KW-0143">Chaperone</keyword>
<feature type="domain" description="Ribosome maturation factor RimM PRC barrel" evidence="7">
    <location>
        <begin position="111"/>
        <end position="176"/>
    </location>
</feature>
<keyword evidence="1 5" id="KW-0963">Cytoplasm</keyword>
<dbReference type="GO" id="GO:0005737">
    <property type="term" value="C:cytoplasm"/>
    <property type="evidence" value="ECO:0007669"/>
    <property type="project" value="UniProtKB-SubCell"/>
</dbReference>
<reference evidence="8 9" key="1">
    <citation type="submission" date="2019-06" db="EMBL/GenBank/DDBJ databases">
        <title>Genome analyses of bacteria isolated from kimchi.</title>
        <authorList>
            <person name="Lee S."/>
            <person name="Ahn S."/>
            <person name="Roh S."/>
        </authorList>
    </citation>
    <scope>NUCLEOTIDE SEQUENCE [LARGE SCALE GENOMIC DNA]</scope>
    <source>
        <strain evidence="8 9">CBA4606</strain>
    </source>
</reference>
<dbReference type="PANTHER" id="PTHR33692">
    <property type="entry name" value="RIBOSOME MATURATION FACTOR RIMM"/>
    <property type="match status" value="1"/>
</dbReference>
<dbReference type="InterPro" id="IPR011033">
    <property type="entry name" value="PRC_barrel-like_sf"/>
</dbReference>
<dbReference type="EMBL" id="CP042382">
    <property type="protein sequence ID" value="QEA38970.1"/>
    <property type="molecule type" value="Genomic_DNA"/>
</dbReference>
<dbReference type="OrthoDB" id="9783509at2"/>
<dbReference type="SUPFAM" id="SSF50346">
    <property type="entry name" value="PRC-barrel domain"/>
    <property type="match status" value="1"/>
</dbReference>
<dbReference type="SUPFAM" id="SSF50447">
    <property type="entry name" value="Translation proteins"/>
    <property type="match status" value="1"/>
</dbReference>
<dbReference type="InterPro" id="IPR009000">
    <property type="entry name" value="Transl_B-barrel_sf"/>
</dbReference>
<dbReference type="HAMAP" id="MF_00014">
    <property type="entry name" value="Ribosome_mat_RimM"/>
    <property type="match status" value="1"/>
</dbReference>
<comment type="function">
    <text evidence="5">An accessory protein needed during the final step in the assembly of 30S ribosomal subunit, possibly for assembly of the head region. Essential for efficient processing of 16S rRNA. May be needed both before and after RbfA during the maturation of 16S rRNA. It has affinity for free ribosomal 30S subunits but not for 70S ribosomes.</text>
</comment>
<evidence type="ECO:0000259" key="7">
    <source>
        <dbReference type="Pfam" id="PF24986"/>
    </source>
</evidence>
<comment type="similarity">
    <text evidence="5">Belongs to the RimM family.</text>
</comment>
<dbReference type="Gene3D" id="2.40.30.60">
    <property type="entry name" value="RimM"/>
    <property type="match status" value="1"/>
</dbReference>
<organism evidence="8 9">
    <name type="scientific">Pistricoccus aurantiacus</name>
    <dbReference type="NCBI Taxonomy" id="1883414"/>
    <lineage>
        <taxon>Bacteria</taxon>
        <taxon>Pseudomonadati</taxon>
        <taxon>Pseudomonadota</taxon>
        <taxon>Gammaproteobacteria</taxon>
        <taxon>Oceanospirillales</taxon>
        <taxon>Halomonadaceae</taxon>
        <taxon>Pistricoccus</taxon>
    </lineage>
</organism>
<dbReference type="AlphaFoldDB" id="A0A5B8SW53"/>
<evidence type="ECO:0000256" key="3">
    <source>
        <dbReference type="ARBA" id="ARBA00022552"/>
    </source>
</evidence>
<dbReference type="RefSeq" id="WP_147184026.1">
    <property type="nucleotide sequence ID" value="NZ_CP042382.1"/>
</dbReference>
<dbReference type="InterPro" id="IPR002676">
    <property type="entry name" value="RimM_N"/>
</dbReference>
<dbReference type="InterPro" id="IPR036976">
    <property type="entry name" value="RimM_N_sf"/>
</dbReference>
<evidence type="ECO:0000256" key="2">
    <source>
        <dbReference type="ARBA" id="ARBA00022517"/>
    </source>
</evidence>
<evidence type="ECO:0000313" key="9">
    <source>
        <dbReference type="Proteomes" id="UP000321272"/>
    </source>
</evidence>
<comment type="subunit">
    <text evidence="5">Binds ribosomal protein uS19.</text>
</comment>
<gene>
    <name evidence="5 8" type="primary">rimM</name>
    <name evidence="8" type="ORF">FGL86_07720</name>
</gene>
<dbReference type="Pfam" id="PF24986">
    <property type="entry name" value="PRC_RimM"/>
    <property type="match status" value="1"/>
</dbReference>
<evidence type="ECO:0000259" key="6">
    <source>
        <dbReference type="Pfam" id="PF01782"/>
    </source>
</evidence>
<dbReference type="PANTHER" id="PTHR33692:SF1">
    <property type="entry name" value="RIBOSOME MATURATION FACTOR RIMM"/>
    <property type="match status" value="1"/>
</dbReference>
<sequence length="179" mass="19941">MQPDSDSPGQKSDQYVVLGQLTSPHGVKGWIKVYSYTSPIDGIFDYPEWRLQNADGQQSSYRLSQGRRQGRALVASLEGITSREQAEQLTGADILLPKSALPRLEADEYYWYQLEGLQVVTSHGVSLGCVDHLFETGANDVLVVKGEDRQRLLPYLPDQVVIAVDLAAGRMTVDWDPEF</sequence>
<dbReference type="GO" id="GO:0005840">
    <property type="term" value="C:ribosome"/>
    <property type="evidence" value="ECO:0007669"/>
    <property type="project" value="InterPro"/>
</dbReference>
<dbReference type="GO" id="GO:0043022">
    <property type="term" value="F:ribosome binding"/>
    <property type="evidence" value="ECO:0007669"/>
    <property type="project" value="InterPro"/>
</dbReference>
<dbReference type="GO" id="GO:0042274">
    <property type="term" value="P:ribosomal small subunit biogenesis"/>
    <property type="evidence" value="ECO:0007669"/>
    <property type="project" value="UniProtKB-UniRule"/>
</dbReference>
<proteinExistence type="inferred from homology"/>
<evidence type="ECO:0000313" key="8">
    <source>
        <dbReference type="EMBL" id="QEA38970.1"/>
    </source>
</evidence>
<dbReference type="InterPro" id="IPR011961">
    <property type="entry name" value="RimM"/>
</dbReference>
<evidence type="ECO:0000256" key="5">
    <source>
        <dbReference type="HAMAP-Rule" id="MF_00014"/>
    </source>
</evidence>
<keyword evidence="2 5" id="KW-0690">Ribosome biogenesis</keyword>
<keyword evidence="3 5" id="KW-0698">rRNA processing</keyword>
<comment type="subcellular location">
    <subcellularLocation>
        <location evidence="5">Cytoplasm</location>
    </subcellularLocation>
</comment>
<dbReference type="GO" id="GO:0006364">
    <property type="term" value="P:rRNA processing"/>
    <property type="evidence" value="ECO:0007669"/>
    <property type="project" value="UniProtKB-UniRule"/>
</dbReference>
<feature type="domain" description="RimM N-terminal" evidence="6">
    <location>
        <begin position="18"/>
        <end position="99"/>
    </location>
</feature>